<name>A0A1Y2BS50_9FUNG</name>
<proteinExistence type="inferred from homology"/>
<dbReference type="InterPro" id="IPR011009">
    <property type="entry name" value="Kinase-like_dom_sf"/>
</dbReference>
<dbReference type="AlphaFoldDB" id="A0A1Y2BS50"/>
<keyword evidence="7" id="KW-1185">Reference proteome</keyword>
<dbReference type="GO" id="GO:0005737">
    <property type="term" value="C:cytoplasm"/>
    <property type="evidence" value="ECO:0007669"/>
    <property type="project" value="TreeGrafter"/>
</dbReference>
<feature type="non-terminal residue" evidence="6">
    <location>
        <position position="1"/>
    </location>
</feature>
<dbReference type="Proteomes" id="UP000193642">
    <property type="component" value="Unassembled WGS sequence"/>
</dbReference>
<dbReference type="PANTHER" id="PTHR24346:SF77">
    <property type="entry name" value="SERINE THREONINE PROTEIN KINASE"/>
    <property type="match status" value="1"/>
</dbReference>
<evidence type="ECO:0000259" key="5">
    <source>
        <dbReference type="PROSITE" id="PS50011"/>
    </source>
</evidence>
<evidence type="ECO:0000256" key="2">
    <source>
        <dbReference type="ARBA" id="ARBA00022840"/>
    </source>
</evidence>
<protein>
    <submittedName>
        <fullName evidence="6">Kinase-like protein</fullName>
    </submittedName>
</protein>
<accession>A0A1Y2BS50</accession>
<keyword evidence="2 3" id="KW-0067">ATP-binding</keyword>
<evidence type="ECO:0000256" key="4">
    <source>
        <dbReference type="RuleBase" id="RU000304"/>
    </source>
</evidence>
<evidence type="ECO:0000313" key="6">
    <source>
        <dbReference type="EMBL" id="ORY37588.1"/>
    </source>
</evidence>
<dbReference type="InterPro" id="IPR000719">
    <property type="entry name" value="Prot_kinase_dom"/>
</dbReference>
<dbReference type="OrthoDB" id="68483at2759"/>
<dbReference type="GO" id="GO:0004683">
    <property type="term" value="F:calcium/calmodulin-dependent protein kinase activity"/>
    <property type="evidence" value="ECO:0007669"/>
    <property type="project" value="TreeGrafter"/>
</dbReference>
<sequence>SRKINQYLILREIGSGSYGRVNLCQNEFTDRYYACKIISKSKLQKKFRWTSRVGSIESRDPLSCIKKEIAILKKLSNHRNINSLVEVLDDENEECLYLIFELCEFGCVMNLELNQTVRPFSEELARYYFRQLFLGIEYLHKNRIIHQDIKPENLLLTADNTLQIADFGISRIFAENENQELNEIRTSPLFCPPEACQMELDTVSVINGPAFDVWSMGVTLFCFVHGHCPFEDDCIPDLYLKINKDEPQVSGALSVELKDLILQMMKKNPDQRISVTNIRSHEWVHNYGNEPLPSEQENSVIANVTDDEVSNAMRVSVFTRIRNLFKKSVSKVNIGSSL</sequence>
<reference evidence="6 7" key="1">
    <citation type="submission" date="2016-07" db="EMBL/GenBank/DDBJ databases">
        <title>Pervasive Adenine N6-methylation of Active Genes in Fungi.</title>
        <authorList>
            <consortium name="DOE Joint Genome Institute"/>
            <person name="Mondo S.J."/>
            <person name="Dannebaum R.O."/>
            <person name="Kuo R.C."/>
            <person name="Labutti K."/>
            <person name="Haridas S."/>
            <person name="Kuo A."/>
            <person name="Salamov A."/>
            <person name="Ahrendt S.R."/>
            <person name="Lipzen A."/>
            <person name="Sullivan W."/>
            <person name="Andreopoulos W.B."/>
            <person name="Clum A."/>
            <person name="Lindquist E."/>
            <person name="Daum C."/>
            <person name="Ramamoorthy G.K."/>
            <person name="Gryganskyi A."/>
            <person name="Culley D."/>
            <person name="Magnuson J.K."/>
            <person name="James T.Y."/>
            <person name="O'Malley M.A."/>
            <person name="Stajich J.E."/>
            <person name="Spatafora J.W."/>
            <person name="Visel A."/>
            <person name="Grigoriev I.V."/>
        </authorList>
    </citation>
    <scope>NUCLEOTIDE SEQUENCE [LARGE SCALE GENOMIC DNA]</scope>
    <source>
        <strain evidence="6 7">JEL800</strain>
    </source>
</reference>
<keyword evidence="6" id="KW-0808">Transferase</keyword>
<dbReference type="PROSITE" id="PS00107">
    <property type="entry name" value="PROTEIN_KINASE_ATP"/>
    <property type="match status" value="1"/>
</dbReference>
<evidence type="ECO:0000256" key="3">
    <source>
        <dbReference type="PROSITE-ProRule" id="PRU10141"/>
    </source>
</evidence>
<feature type="binding site" evidence="3">
    <location>
        <position position="36"/>
    </location>
    <ligand>
        <name>ATP</name>
        <dbReference type="ChEBI" id="CHEBI:30616"/>
    </ligand>
</feature>
<comment type="similarity">
    <text evidence="4">Belongs to the protein kinase superfamily.</text>
</comment>
<organism evidence="6 7">
    <name type="scientific">Rhizoclosmatium globosum</name>
    <dbReference type="NCBI Taxonomy" id="329046"/>
    <lineage>
        <taxon>Eukaryota</taxon>
        <taxon>Fungi</taxon>
        <taxon>Fungi incertae sedis</taxon>
        <taxon>Chytridiomycota</taxon>
        <taxon>Chytridiomycota incertae sedis</taxon>
        <taxon>Chytridiomycetes</taxon>
        <taxon>Chytridiales</taxon>
        <taxon>Chytriomycetaceae</taxon>
        <taxon>Rhizoclosmatium</taxon>
    </lineage>
</organism>
<dbReference type="InterPro" id="IPR008271">
    <property type="entry name" value="Ser/Thr_kinase_AS"/>
</dbReference>
<dbReference type="CDD" id="cd14008">
    <property type="entry name" value="STKc_LKB1_CaMKK"/>
    <property type="match status" value="1"/>
</dbReference>
<dbReference type="STRING" id="329046.A0A1Y2BS50"/>
<evidence type="ECO:0000313" key="7">
    <source>
        <dbReference type="Proteomes" id="UP000193642"/>
    </source>
</evidence>
<keyword evidence="6" id="KW-0418">Kinase</keyword>
<dbReference type="GO" id="GO:0035556">
    <property type="term" value="P:intracellular signal transduction"/>
    <property type="evidence" value="ECO:0007669"/>
    <property type="project" value="TreeGrafter"/>
</dbReference>
<feature type="domain" description="Protein kinase" evidence="5">
    <location>
        <begin position="7"/>
        <end position="284"/>
    </location>
</feature>
<dbReference type="Pfam" id="PF00069">
    <property type="entry name" value="Pkinase"/>
    <property type="match status" value="1"/>
</dbReference>
<dbReference type="PROSITE" id="PS50011">
    <property type="entry name" value="PROTEIN_KINASE_DOM"/>
    <property type="match status" value="1"/>
</dbReference>
<dbReference type="PROSITE" id="PS00108">
    <property type="entry name" value="PROTEIN_KINASE_ST"/>
    <property type="match status" value="1"/>
</dbReference>
<dbReference type="Gene3D" id="1.10.510.10">
    <property type="entry name" value="Transferase(Phosphotransferase) domain 1"/>
    <property type="match status" value="1"/>
</dbReference>
<dbReference type="FunFam" id="1.10.510.10:FF:000571">
    <property type="entry name" value="Maternal embryonic leucine zipper kinase"/>
    <property type="match status" value="1"/>
</dbReference>
<dbReference type="SUPFAM" id="SSF56112">
    <property type="entry name" value="Protein kinase-like (PK-like)"/>
    <property type="match status" value="1"/>
</dbReference>
<dbReference type="GO" id="GO:0005524">
    <property type="term" value="F:ATP binding"/>
    <property type="evidence" value="ECO:0007669"/>
    <property type="project" value="UniProtKB-UniRule"/>
</dbReference>
<dbReference type="EMBL" id="MCGO01000049">
    <property type="protein sequence ID" value="ORY37588.1"/>
    <property type="molecule type" value="Genomic_DNA"/>
</dbReference>
<comment type="caution">
    <text evidence="6">The sequence shown here is derived from an EMBL/GenBank/DDBJ whole genome shotgun (WGS) entry which is preliminary data.</text>
</comment>
<evidence type="ECO:0000256" key="1">
    <source>
        <dbReference type="ARBA" id="ARBA00022741"/>
    </source>
</evidence>
<dbReference type="InterPro" id="IPR017441">
    <property type="entry name" value="Protein_kinase_ATP_BS"/>
</dbReference>
<gene>
    <name evidence="6" type="ORF">BCR33DRAFT_833500</name>
</gene>
<dbReference type="SMART" id="SM00220">
    <property type="entry name" value="S_TKc"/>
    <property type="match status" value="1"/>
</dbReference>
<keyword evidence="4" id="KW-0723">Serine/threonine-protein kinase</keyword>
<dbReference type="PANTHER" id="PTHR24346">
    <property type="entry name" value="MAP/MICROTUBULE AFFINITY-REGULATING KINASE"/>
    <property type="match status" value="1"/>
</dbReference>
<dbReference type="GO" id="GO:0005516">
    <property type="term" value="F:calmodulin binding"/>
    <property type="evidence" value="ECO:0007669"/>
    <property type="project" value="TreeGrafter"/>
</dbReference>
<keyword evidence="1 3" id="KW-0547">Nucleotide-binding</keyword>